<dbReference type="STRING" id="1328759.A0A5C2RV85"/>
<gene>
    <name evidence="1" type="ORF">L227DRAFT_604045</name>
</gene>
<proteinExistence type="predicted"/>
<evidence type="ECO:0008006" key="3">
    <source>
        <dbReference type="Google" id="ProtNLM"/>
    </source>
</evidence>
<protein>
    <recommendedName>
        <fullName evidence="3">F-box domain-containing protein</fullName>
    </recommendedName>
</protein>
<name>A0A5C2RV85_9APHY</name>
<organism evidence="1 2">
    <name type="scientific">Lentinus tigrinus ALCF2SS1-6</name>
    <dbReference type="NCBI Taxonomy" id="1328759"/>
    <lineage>
        <taxon>Eukaryota</taxon>
        <taxon>Fungi</taxon>
        <taxon>Dikarya</taxon>
        <taxon>Basidiomycota</taxon>
        <taxon>Agaricomycotina</taxon>
        <taxon>Agaricomycetes</taxon>
        <taxon>Polyporales</taxon>
        <taxon>Polyporaceae</taxon>
        <taxon>Lentinus</taxon>
    </lineage>
</organism>
<evidence type="ECO:0000313" key="2">
    <source>
        <dbReference type="Proteomes" id="UP000313359"/>
    </source>
</evidence>
<dbReference type="AlphaFoldDB" id="A0A5C2RV85"/>
<sequence length="411" mass="47192">MMARRHINEDIVFELVLYLEAKEQAAAARVAHLWTLPAQKSLYRSITYHTSDKAPHSSGQRLVKTLRSHPDLRALVRLITIHSTDADLPQLDWVDLFTNDTIRKFTYICRPRTVFAPVLLQKDAIRRIPHLTLNGPMWPDSLKTCFELPMVETLELELNERNLQRNPSFLERVLKLDAFKVPNLKHLYLHARYVSDSVVSVIVAAFAAQLHSLHVHASLGQELNFKRDPKAEWAQEFVGHVRRGKKLTRVVFSGFNPSGALPLLEPFRQPWNDAWVAAALEQKIFGPLRRKEHLYPFLDAIAQQSAVEHLCCIDGSYTEELFHKLSRKIKVLEFYFDEETFDCEGALLELLGRVGRDGLGLRMVRFFACEERRTLLEVIDAACKKNGITFQFVPAIPPLHQLPSRPPIIQD</sequence>
<evidence type="ECO:0000313" key="1">
    <source>
        <dbReference type="EMBL" id="RPD54495.1"/>
    </source>
</evidence>
<accession>A0A5C2RV85</accession>
<reference evidence="1" key="1">
    <citation type="journal article" date="2018" name="Genome Biol. Evol.">
        <title>Genomics and development of Lentinus tigrinus, a white-rot wood-decaying mushroom with dimorphic fruiting bodies.</title>
        <authorList>
            <person name="Wu B."/>
            <person name="Xu Z."/>
            <person name="Knudson A."/>
            <person name="Carlson A."/>
            <person name="Chen N."/>
            <person name="Kovaka S."/>
            <person name="LaButti K."/>
            <person name="Lipzen A."/>
            <person name="Pennachio C."/>
            <person name="Riley R."/>
            <person name="Schakwitz W."/>
            <person name="Umezawa K."/>
            <person name="Ohm R.A."/>
            <person name="Grigoriev I.V."/>
            <person name="Nagy L.G."/>
            <person name="Gibbons J."/>
            <person name="Hibbett D."/>
        </authorList>
    </citation>
    <scope>NUCLEOTIDE SEQUENCE [LARGE SCALE GENOMIC DNA]</scope>
    <source>
        <strain evidence="1">ALCF2SS1-6</strain>
    </source>
</reference>
<keyword evidence="2" id="KW-1185">Reference proteome</keyword>
<dbReference type="Proteomes" id="UP000313359">
    <property type="component" value="Unassembled WGS sequence"/>
</dbReference>
<dbReference type="EMBL" id="ML122305">
    <property type="protein sequence ID" value="RPD54495.1"/>
    <property type="molecule type" value="Genomic_DNA"/>
</dbReference>